<dbReference type="PANTHER" id="PTHR42083:SF1">
    <property type="entry name" value="MARVEL DOMAIN-CONTAINING PROTEIN"/>
    <property type="match status" value="1"/>
</dbReference>
<evidence type="ECO:0000313" key="3">
    <source>
        <dbReference type="Proteomes" id="UP000076881"/>
    </source>
</evidence>
<gene>
    <name evidence="2" type="ORF">LEL_06918</name>
</gene>
<reference evidence="2 3" key="1">
    <citation type="journal article" date="2016" name="Genome Biol. Evol.">
        <title>Divergent and convergent evolution of fungal pathogenicity.</title>
        <authorList>
            <person name="Shang Y."/>
            <person name="Xiao G."/>
            <person name="Zheng P."/>
            <person name="Cen K."/>
            <person name="Zhan S."/>
            <person name="Wang C."/>
        </authorList>
    </citation>
    <scope>NUCLEOTIDE SEQUENCE [LARGE SCALE GENOMIC DNA]</scope>
    <source>
        <strain evidence="2 3">RCEF 1005</strain>
    </source>
</reference>
<name>A0A168FBF4_CORDF</name>
<feature type="transmembrane region" description="Helical" evidence="1">
    <location>
        <begin position="50"/>
        <end position="69"/>
    </location>
</feature>
<proteinExistence type="predicted"/>
<keyword evidence="1" id="KW-1133">Transmembrane helix</keyword>
<dbReference type="Proteomes" id="UP000076881">
    <property type="component" value="Unassembled WGS sequence"/>
</dbReference>
<feature type="transmembrane region" description="Helical" evidence="1">
    <location>
        <begin position="119"/>
        <end position="142"/>
    </location>
</feature>
<feature type="transmembrane region" description="Helical" evidence="1">
    <location>
        <begin position="76"/>
        <end position="99"/>
    </location>
</feature>
<comment type="caution">
    <text evidence="2">The sequence shown here is derived from an EMBL/GenBank/DDBJ whole genome shotgun (WGS) entry which is preliminary data.</text>
</comment>
<feature type="transmembrane region" description="Helical" evidence="1">
    <location>
        <begin position="12"/>
        <end position="34"/>
    </location>
</feature>
<dbReference type="PANTHER" id="PTHR42083">
    <property type="entry name" value="MARVEL DOMAIN-CONTAINING PROTEIN"/>
    <property type="match status" value="1"/>
</dbReference>
<evidence type="ECO:0008006" key="4">
    <source>
        <dbReference type="Google" id="ProtNLM"/>
    </source>
</evidence>
<keyword evidence="3" id="KW-1185">Reference proteome</keyword>
<sequence>MLSRLNITKGYLAFAAVYFLLFVLGLAIIGLYATDVQRWREAHVHVESKWVFAVVVGCLSSITCIAYLVPFVFHALGFIAPIWNLVLFILHITLFGVFAKLFLHAQTGGDGAIMRMKNAIWVDLTAALLWLLVTIGSAGYWWKHRDVRSRFTGRARV</sequence>
<protein>
    <recommendedName>
        <fullName evidence="4">MARVEL-like domain protein</fullName>
    </recommendedName>
</protein>
<keyword evidence="1" id="KW-0472">Membrane</keyword>
<organism evidence="2 3">
    <name type="scientific">Akanthomyces lecanii RCEF 1005</name>
    <dbReference type="NCBI Taxonomy" id="1081108"/>
    <lineage>
        <taxon>Eukaryota</taxon>
        <taxon>Fungi</taxon>
        <taxon>Dikarya</taxon>
        <taxon>Ascomycota</taxon>
        <taxon>Pezizomycotina</taxon>
        <taxon>Sordariomycetes</taxon>
        <taxon>Hypocreomycetidae</taxon>
        <taxon>Hypocreales</taxon>
        <taxon>Cordycipitaceae</taxon>
        <taxon>Akanthomyces</taxon>
        <taxon>Cordyceps confragosa</taxon>
    </lineage>
</organism>
<evidence type="ECO:0000313" key="2">
    <source>
        <dbReference type="EMBL" id="OAA74930.1"/>
    </source>
</evidence>
<keyword evidence="1" id="KW-0812">Transmembrane</keyword>
<dbReference type="AlphaFoldDB" id="A0A168FBF4"/>
<accession>A0A168FBF4</accession>
<evidence type="ECO:0000256" key="1">
    <source>
        <dbReference type="SAM" id="Phobius"/>
    </source>
</evidence>
<dbReference type="OrthoDB" id="5363290at2759"/>
<dbReference type="EMBL" id="AZHF01000005">
    <property type="protein sequence ID" value="OAA74930.1"/>
    <property type="molecule type" value="Genomic_DNA"/>
</dbReference>